<proteinExistence type="predicted"/>
<dbReference type="EMBL" id="LGKG01000112">
    <property type="protein sequence ID" value="KPC64180.1"/>
    <property type="molecule type" value="Genomic_DNA"/>
</dbReference>
<reference evidence="3" key="1">
    <citation type="submission" date="2015-07" db="EMBL/GenBank/DDBJ databases">
        <authorList>
            <person name="Ju K.-S."/>
            <person name="Doroghazi J.R."/>
            <person name="Metcalf W.W."/>
        </authorList>
    </citation>
    <scope>NUCLEOTIDE SEQUENCE [LARGE SCALE GENOMIC DNA]</scope>
    <source>
        <strain evidence="3">NRRL ISP-5002</strain>
    </source>
</reference>
<comment type="caution">
    <text evidence="2">The sequence shown here is derived from an EMBL/GenBank/DDBJ whole genome shotgun (WGS) entry which is preliminary data.</text>
</comment>
<accession>A0A0N0H1E8</accession>
<dbReference type="PATRIC" id="fig|66876.3.peg.2979"/>
<sequence length="130" mass="14057">MRKDHQLRRLAVGGATWLWSVRHRHRPPECCEVLSLHLPYEGARATLRLVFSEGAPGRYLEGSGGIGGAGDRDHVPGGAHGPRPPLHLNLHEPAVVRGFLEEAAARGALPVAAGEREIDGWPLFDALVGR</sequence>
<keyword evidence="3" id="KW-1185">Reference proteome</keyword>
<feature type="region of interest" description="Disordered" evidence="1">
    <location>
        <begin position="62"/>
        <end position="87"/>
    </location>
</feature>
<organism evidence="2 3">
    <name type="scientific">Streptomyces chattanoogensis</name>
    <dbReference type="NCBI Taxonomy" id="66876"/>
    <lineage>
        <taxon>Bacteria</taxon>
        <taxon>Bacillati</taxon>
        <taxon>Actinomycetota</taxon>
        <taxon>Actinomycetes</taxon>
        <taxon>Kitasatosporales</taxon>
        <taxon>Streptomycetaceae</taxon>
        <taxon>Streptomyces</taxon>
    </lineage>
</organism>
<protein>
    <submittedName>
        <fullName evidence="2">Uncharacterized protein</fullName>
    </submittedName>
</protein>
<dbReference type="RefSeq" id="WP_063788469.1">
    <property type="nucleotide sequence ID" value="NZ_LGKG01000112.1"/>
</dbReference>
<evidence type="ECO:0000313" key="3">
    <source>
        <dbReference type="Proteomes" id="UP000037982"/>
    </source>
</evidence>
<name>A0A0N0H1E8_9ACTN</name>
<dbReference type="Proteomes" id="UP000037982">
    <property type="component" value="Unassembled WGS sequence"/>
</dbReference>
<gene>
    <name evidence="2" type="ORF">ADL29_13485</name>
</gene>
<evidence type="ECO:0000313" key="2">
    <source>
        <dbReference type="EMBL" id="KPC64180.1"/>
    </source>
</evidence>
<dbReference type="AlphaFoldDB" id="A0A0N0H1E8"/>
<evidence type="ECO:0000256" key="1">
    <source>
        <dbReference type="SAM" id="MobiDB-lite"/>
    </source>
</evidence>